<accession>A0A6J1VTJ7</accession>
<dbReference type="Pfam" id="PF00059">
    <property type="entry name" value="Lectin_C"/>
    <property type="match status" value="1"/>
</dbReference>
<dbReference type="GO" id="GO:0030246">
    <property type="term" value="F:carbohydrate binding"/>
    <property type="evidence" value="ECO:0007669"/>
    <property type="project" value="UniProtKB-KW"/>
</dbReference>
<evidence type="ECO:0000256" key="4">
    <source>
        <dbReference type="ARBA" id="ARBA00022734"/>
    </source>
</evidence>
<feature type="domain" description="C-type lectin" evidence="6">
    <location>
        <begin position="59"/>
        <end position="178"/>
    </location>
</feature>
<evidence type="ECO:0000256" key="2">
    <source>
        <dbReference type="ARBA" id="ARBA00006250"/>
    </source>
</evidence>
<organism evidence="7 8">
    <name type="scientific">Notechis scutatus</name>
    <name type="common">mainland tiger snake</name>
    <dbReference type="NCBI Taxonomy" id="8663"/>
    <lineage>
        <taxon>Eukaryota</taxon>
        <taxon>Metazoa</taxon>
        <taxon>Chordata</taxon>
        <taxon>Craniata</taxon>
        <taxon>Vertebrata</taxon>
        <taxon>Euteleostomi</taxon>
        <taxon>Lepidosauria</taxon>
        <taxon>Squamata</taxon>
        <taxon>Bifurcata</taxon>
        <taxon>Unidentata</taxon>
        <taxon>Episquamata</taxon>
        <taxon>Toxicofera</taxon>
        <taxon>Serpentes</taxon>
        <taxon>Colubroidea</taxon>
        <taxon>Elapidae</taxon>
        <taxon>Hydrophiinae</taxon>
        <taxon>Notechis</taxon>
    </lineage>
</organism>
<dbReference type="GeneID" id="113428067"/>
<keyword evidence="7" id="KW-1185">Reference proteome</keyword>
<keyword evidence="3" id="KW-0964">Secreted</keyword>
<dbReference type="PROSITE" id="PS50041">
    <property type="entry name" value="C_TYPE_LECTIN_2"/>
    <property type="match status" value="1"/>
</dbReference>
<dbReference type="InterPro" id="IPR001304">
    <property type="entry name" value="C-type_lectin-like"/>
</dbReference>
<dbReference type="InterPro" id="IPR051379">
    <property type="entry name" value="C-type_Lectin_Receptor_IMM"/>
</dbReference>
<reference evidence="8" key="1">
    <citation type="submission" date="2025-08" db="UniProtKB">
        <authorList>
            <consortium name="RefSeq"/>
        </authorList>
    </citation>
    <scope>IDENTIFICATION</scope>
</reference>
<comment type="similarity">
    <text evidence="2">Belongs to the true venom lectin family.</text>
</comment>
<sequence length="187" mass="21743">MRRYMVSLDENYALLNDTDLIWEVEKLALPLALLTVKHQELEAALADLQAKLSTDWIIHEGKMYYFGDQTLQQEEWVKRCAALKAEIVSIEDKDKQRFLGTSVASRSGHFWIGYKYRAQDSKFVWHNPGVPAYVITGLMDFHSIRKTTSVSLLDSKCPMPYKCWMNHPCDEHQKGICKKSPEMRWLS</sequence>
<dbReference type="Proteomes" id="UP000504612">
    <property type="component" value="Unplaced"/>
</dbReference>
<dbReference type="GO" id="GO:0005576">
    <property type="term" value="C:extracellular region"/>
    <property type="evidence" value="ECO:0007669"/>
    <property type="project" value="UniProtKB-SubCell"/>
</dbReference>
<dbReference type="KEGG" id="nss:113428067"/>
<dbReference type="PANTHER" id="PTHR46746">
    <property type="entry name" value="KILLER CELL LECTIN-LIKE RECEPTOR SUBFAMILY F MEMBER 2"/>
    <property type="match status" value="1"/>
</dbReference>
<evidence type="ECO:0000256" key="1">
    <source>
        <dbReference type="ARBA" id="ARBA00004613"/>
    </source>
</evidence>
<dbReference type="PANTHER" id="PTHR46746:SF9">
    <property type="entry name" value="CD209 ANTIGEN-LIKE PROTEIN C-LIKE"/>
    <property type="match status" value="1"/>
</dbReference>
<keyword evidence="5" id="KW-1015">Disulfide bond</keyword>
<dbReference type="AlphaFoldDB" id="A0A6J1VTJ7"/>
<evidence type="ECO:0000313" key="7">
    <source>
        <dbReference type="Proteomes" id="UP000504612"/>
    </source>
</evidence>
<dbReference type="Gene3D" id="3.10.100.10">
    <property type="entry name" value="Mannose-Binding Protein A, subunit A"/>
    <property type="match status" value="1"/>
</dbReference>
<dbReference type="RefSeq" id="XP_026546417.1">
    <property type="nucleotide sequence ID" value="XM_026690632.1"/>
</dbReference>
<protein>
    <submittedName>
        <fullName evidence="8">Killer cell lectin-like receptor subfamily F member 2</fullName>
    </submittedName>
</protein>
<dbReference type="InterPro" id="IPR016186">
    <property type="entry name" value="C-type_lectin-like/link_sf"/>
</dbReference>
<dbReference type="SUPFAM" id="SSF56436">
    <property type="entry name" value="C-type lectin-like"/>
    <property type="match status" value="1"/>
</dbReference>
<name>A0A6J1VTJ7_9SAUR</name>
<keyword evidence="4" id="KW-0430">Lectin</keyword>
<dbReference type="CDD" id="cd00037">
    <property type="entry name" value="CLECT"/>
    <property type="match status" value="1"/>
</dbReference>
<evidence type="ECO:0000256" key="3">
    <source>
        <dbReference type="ARBA" id="ARBA00022525"/>
    </source>
</evidence>
<evidence type="ECO:0000313" key="8">
    <source>
        <dbReference type="RefSeq" id="XP_026546417.1"/>
    </source>
</evidence>
<evidence type="ECO:0000259" key="6">
    <source>
        <dbReference type="PROSITE" id="PS50041"/>
    </source>
</evidence>
<dbReference type="InterPro" id="IPR016187">
    <property type="entry name" value="CTDL_fold"/>
</dbReference>
<comment type="subcellular location">
    <subcellularLocation>
        <location evidence="1">Secreted</location>
    </subcellularLocation>
</comment>
<gene>
    <name evidence="8" type="primary">LOC113428067</name>
</gene>
<evidence type="ECO:0000256" key="5">
    <source>
        <dbReference type="ARBA" id="ARBA00023157"/>
    </source>
</evidence>
<proteinExistence type="inferred from homology"/>
<dbReference type="SMART" id="SM00034">
    <property type="entry name" value="CLECT"/>
    <property type="match status" value="1"/>
</dbReference>